<keyword evidence="2" id="KW-0732">Signal</keyword>
<evidence type="ECO:0000313" key="4">
    <source>
        <dbReference type="EMBL" id="AIK96327.1"/>
    </source>
</evidence>
<feature type="compositionally biased region" description="Basic and acidic residues" evidence="1">
    <location>
        <begin position="27"/>
        <end position="65"/>
    </location>
</feature>
<evidence type="ECO:0000313" key="5">
    <source>
        <dbReference type="Proteomes" id="UP000028926"/>
    </source>
</evidence>
<evidence type="ECO:0000256" key="1">
    <source>
        <dbReference type="SAM" id="MobiDB-lite"/>
    </source>
</evidence>
<keyword evidence="5" id="KW-1185">Reference proteome</keyword>
<dbReference type="PROSITE" id="PS50181">
    <property type="entry name" value="FBOX"/>
    <property type="match status" value="1"/>
</dbReference>
<feature type="region of interest" description="Disordered" evidence="1">
    <location>
        <begin position="415"/>
        <end position="436"/>
    </location>
</feature>
<dbReference type="Proteomes" id="UP000028926">
    <property type="component" value="Chromosome"/>
</dbReference>
<dbReference type="OrthoDB" id="9867081at2"/>
<protein>
    <recommendedName>
        <fullName evidence="3">F-box domain-containing protein</fullName>
    </recommendedName>
</protein>
<dbReference type="Pfam" id="PF12937">
    <property type="entry name" value="F-box-like"/>
    <property type="match status" value="1"/>
</dbReference>
<dbReference type="EMBL" id="CP008941">
    <property type="protein sequence ID" value="AIK96327.1"/>
    <property type="molecule type" value="Genomic_DNA"/>
</dbReference>
<dbReference type="eggNOG" id="ENOG5031BHX">
    <property type="taxonomic scope" value="Bacteria"/>
</dbReference>
<dbReference type="Gene3D" id="1.20.1280.50">
    <property type="match status" value="1"/>
</dbReference>
<dbReference type="HOGENOM" id="CLU_628046_0_0_5"/>
<dbReference type="InterPro" id="IPR036047">
    <property type="entry name" value="F-box-like_dom_sf"/>
</dbReference>
<feature type="domain" description="F-box" evidence="3">
    <location>
        <begin position="79"/>
        <end position="125"/>
    </location>
</feature>
<feature type="compositionally biased region" description="Acidic residues" evidence="1">
    <location>
        <begin position="426"/>
        <end position="436"/>
    </location>
</feature>
<organism evidence="4 5">
    <name type="scientific">Candidatus Odyssella acanthamoebae</name>
    <dbReference type="NCBI Taxonomy" id="91604"/>
    <lineage>
        <taxon>Bacteria</taxon>
        <taxon>Pseudomonadati</taxon>
        <taxon>Pseudomonadota</taxon>
        <taxon>Alphaproteobacteria</taxon>
        <taxon>Holosporales</taxon>
        <taxon>Candidatus Paracaedibacteraceae</taxon>
        <taxon>Candidatus Odyssella</taxon>
    </lineage>
</organism>
<feature type="signal peptide" evidence="2">
    <location>
        <begin position="1"/>
        <end position="20"/>
    </location>
</feature>
<dbReference type="InterPro" id="IPR001810">
    <property type="entry name" value="F-box_dom"/>
</dbReference>
<dbReference type="SUPFAM" id="SSF81383">
    <property type="entry name" value="F-box domain"/>
    <property type="match status" value="1"/>
</dbReference>
<dbReference type="AlphaFoldDB" id="A0A077ASZ7"/>
<feature type="region of interest" description="Disordered" evidence="1">
    <location>
        <begin position="26"/>
        <end position="79"/>
    </location>
</feature>
<dbReference type="RefSeq" id="WP_038464642.1">
    <property type="nucleotide sequence ID" value="NZ_CP008941.1"/>
</dbReference>
<gene>
    <name evidence="4" type="ORF">ID47_05650</name>
</gene>
<feature type="chain" id="PRO_5001717398" description="F-box domain-containing protein" evidence="2">
    <location>
        <begin position="21"/>
        <end position="436"/>
    </location>
</feature>
<proteinExistence type="predicted"/>
<evidence type="ECO:0000256" key="2">
    <source>
        <dbReference type="SAM" id="SignalP"/>
    </source>
</evidence>
<evidence type="ECO:0000259" key="3">
    <source>
        <dbReference type="PROSITE" id="PS50181"/>
    </source>
</evidence>
<dbReference type="KEGG" id="paca:ID47_05650"/>
<name>A0A077ASZ7_9PROT</name>
<reference evidence="4 5" key="1">
    <citation type="submission" date="2014-07" db="EMBL/GenBank/DDBJ databases">
        <title>Comparative genomic insights into amoeba endosymbionts belonging to the families of Holosporaceae and Candidatus Midichloriaceae within Rickettsiales.</title>
        <authorList>
            <person name="Wang Z."/>
            <person name="Wu M."/>
        </authorList>
    </citation>
    <scope>NUCLEOTIDE SEQUENCE [LARGE SCALE GENOMIC DNA]</scope>
    <source>
        <strain evidence="4">PRA3</strain>
    </source>
</reference>
<sequence>MNVKKLAMFLLLSSFSNLMAMEMPDIGGKETRKRSLEEIEGDQSQKAEGEPKHKSPRLEETEKSDSLLPALEDKTDTEEDLTMQIPEELWTYIFSHLDERNLRNVQQSSKRFRQIGNEPILWKAVAQRQGLTDVNKLRTIHDLPTYMLYKFGDSVKVDVYCQMLEAYPNSRLIGFDIAYGHHFGAFCEEDVVQFDNFDGIHVMLTTAQGRNLSLKTSTEIIGNSDALYLLIAADRDQRKESERPKTVFSGAILPALVESNAVHGQYMTTEERTNFPTVEDKKTPLISADILASTRSNLMFSWNEFPIQVKFNVLSGHAGLNPPEIFGAIYRDGVLSNLTKWTVSYYRLDQVLEAADIGLNMLFGTDKVQKKTVVLTNYFVDFTEAGETFTYEHPIDQLSDIKVFLEQSKNGNKEALLNKDSYTGEEKDDEDNFSES</sequence>
<accession>A0A077ASZ7</accession>